<dbReference type="RefSeq" id="WP_339113665.1">
    <property type="nucleotide sequence ID" value="NZ_JAYWLC010000002.1"/>
</dbReference>
<proteinExistence type="predicted"/>
<dbReference type="EMBL" id="JAYWLC010000002">
    <property type="protein sequence ID" value="MER5170724.1"/>
    <property type="molecule type" value="Genomic_DNA"/>
</dbReference>
<keyword evidence="2" id="KW-1185">Reference proteome</keyword>
<evidence type="ECO:0000313" key="2">
    <source>
        <dbReference type="Proteomes" id="UP001438953"/>
    </source>
</evidence>
<protein>
    <submittedName>
        <fullName evidence="1">Uncharacterized protein</fullName>
    </submittedName>
</protein>
<reference evidence="1 2" key="2">
    <citation type="submission" date="2024-06" db="EMBL/GenBank/DDBJ databases">
        <title>Thioclava kandeliae sp. nov. from a rhizosphere soil sample of Kandelia candel in a mangrove.</title>
        <authorList>
            <person name="Mu T."/>
        </authorList>
    </citation>
    <scope>NUCLEOTIDE SEQUENCE [LARGE SCALE GENOMIC DNA]</scope>
    <source>
        <strain evidence="1 2">CPCC 100088</strain>
    </source>
</reference>
<organism evidence="1 2">
    <name type="scientific">Thioclava kandeliae</name>
    <dbReference type="NCBI Taxonomy" id="3070818"/>
    <lineage>
        <taxon>Bacteria</taxon>
        <taxon>Pseudomonadati</taxon>
        <taxon>Pseudomonadota</taxon>
        <taxon>Alphaproteobacteria</taxon>
        <taxon>Rhodobacterales</taxon>
        <taxon>Paracoccaceae</taxon>
        <taxon>Thioclava</taxon>
    </lineage>
</organism>
<sequence>MTVEFSRLRAGEWIVELSAPGQPVLEVSCHGTVLEDGIWEDLGEGRWRLRQPLPVQMLEEGAQTLLLAEHSGEVVARLPLLAGAPVAQELVAQVDRLQAELDLLKRAFRAHCRDTR</sequence>
<reference evidence="1 2" key="1">
    <citation type="submission" date="2024-01" db="EMBL/GenBank/DDBJ databases">
        <authorList>
            <person name="Deng Y."/>
            <person name="Su J."/>
        </authorList>
    </citation>
    <scope>NUCLEOTIDE SEQUENCE [LARGE SCALE GENOMIC DNA]</scope>
    <source>
        <strain evidence="1 2">CPCC 100088</strain>
    </source>
</reference>
<gene>
    <name evidence="1" type="ORF">VSX56_02965</name>
</gene>
<evidence type="ECO:0000313" key="1">
    <source>
        <dbReference type="EMBL" id="MER5170724.1"/>
    </source>
</evidence>
<accession>A0ABV1SCT0</accession>
<dbReference type="Proteomes" id="UP001438953">
    <property type="component" value="Unassembled WGS sequence"/>
</dbReference>
<name>A0ABV1SCT0_9RHOB</name>
<comment type="caution">
    <text evidence="1">The sequence shown here is derived from an EMBL/GenBank/DDBJ whole genome shotgun (WGS) entry which is preliminary data.</text>
</comment>